<evidence type="ECO:0000313" key="1">
    <source>
        <dbReference type="EMBL" id="ARJ04391.1"/>
    </source>
</evidence>
<dbReference type="KEGG" id="cphy:B5808_03480"/>
<dbReference type="AlphaFoldDB" id="A0A1X9LKD6"/>
<evidence type="ECO:0000313" key="2">
    <source>
        <dbReference type="Proteomes" id="UP000192775"/>
    </source>
</evidence>
<accession>A0A1X9LKD6</accession>
<dbReference type="RefSeq" id="WP_085018451.1">
    <property type="nucleotide sequence ID" value="NZ_BMHD01000001.1"/>
</dbReference>
<sequence>MTSACERLASIADRLAGEVPPHSARSFLIALGEQAAGVRIGPLWWADAARGGRNHVRGGGFRREYDDLTSGQVRHFAGTVAVAARIGPRLTRLLVTHVLRDTPDTPDGRLSESALDLVEALRTGALPLAGAGGWIRTHLCR</sequence>
<dbReference type="STRING" id="1619308.B5808_03480"/>
<protein>
    <submittedName>
        <fullName evidence="1">Uncharacterized protein</fullName>
    </submittedName>
</protein>
<organism evidence="1 2">
    <name type="scientific">Cnuibacter physcomitrellae</name>
    <dbReference type="NCBI Taxonomy" id="1619308"/>
    <lineage>
        <taxon>Bacteria</taxon>
        <taxon>Bacillati</taxon>
        <taxon>Actinomycetota</taxon>
        <taxon>Actinomycetes</taxon>
        <taxon>Micrococcales</taxon>
        <taxon>Microbacteriaceae</taxon>
        <taxon>Cnuibacter</taxon>
    </lineage>
</organism>
<reference evidence="1 2" key="1">
    <citation type="submission" date="2017-04" db="EMBL/GenBank/DDBJ databases">
        <authorList>
            <person name="Afonso C.L."/>
            <person name="Miller P.J."/>
            <person name="Scott M.A."/>
            <person name="Spackman E."/>
            <person name="Goraichik I."/>
            <person name="Dimitrov K.M."/>
            <person name="Suarez D.L."/>
            <person name="Swayne D.E."/>
        </authorList>
    </citation>
    <scope>NUCLEOTIDE SEQUENCE [LARGE SCALE GENOMIC DNA]</scope>
    <source>
        <strain evidence="2">XA(T)</strain>
    </source>
</reference>
<dbReference type="EMBL" id="CP020715">
    <property type="protein sequence ID" value="ARJ04391.1"/>
    <property type="molecule type" value="Genomic_DNA"/>
</dbReference>
<proteinExistence type="predicted"/>
<name>A0A1X9LKD6_9MICO</name>
<dbReference type="Proteomes" id="UP000192775">
    <property type="component" value="Chromosome"/>
</dbReference>
<keyword evidence="2" id="KW-1185">Reference proteome</keyword>
<gene>
    <name evidence="1" type="ORF">B5808_03480</name>
</gene>